<dbReference type="EMBL" id="JAUTXU010000076">
    <property type="protein sequence ID" value="KAK3711459.1"/>
    <property type="molecule type" value="Genomic_DNA"/>
</dbReference>
<sequence>MSNQQSSYSSYSSVSYSSSSSNGEQVSGSKHAQSSLSDPSGTTVTTASQNLGEPTVQEQRQFDAQGREMVGGADGPETNRRIEEVSDNQKERDRQYEERIEDEYAKREGGA</sequence>
<gene>
    <name evidence="1" type="ORF">LTR37_009638</name>
</gene>
<organism evidence="1 2">
    <name type="scientific">Vermiconidia calcicola</name>
    <dbReference type="NCBI Taxonomy" id="1690605"/>
    <lineage>
        <taxon>Eukaryota</taxon>
        <taxon>Fungi</taxon>
        <taxon>Dikarya</taxon>
        <taxon>Ascomycota</taxon>
        <taxon>Pezizomycotina</taxon>
        <taxon>Dothideomycetes</taxon>
        <taxon>Dothideomycetidae</taxon>
        <taxon>Mycosphaerellales</taxon>
        <taxon>Extremaceae</taxon>
        <taxon>Vermiconidia</taxon>
    </lineage>
</organism>
<evidence type="ECO:0000313" key="1">
    <source>
        <dbReference type="EMBL" id="KAK3711459.1"/>
    </source>
</evidence>
<evidence type="ECO:0000313" key="2">
    <source>
        <dbReference type="Proteomes" id="UP001281147"/>
    </source>
</evidence>
<keyword evidence="2" id="KW-1185">Reference proteome</keyword>
<reference evidence="1" key="1">
    <citation type="submission" date="2023-07" db="EMBL/GenBank/DDBJ databases">
        <title>Black Yeasts Isolated from many extreme environments.</title>
        <authorList>
            <person name="Coleine C."/>
            <person name="Stajich J.E."/>
            <person name="Selbmann L."/>
        </authorList>
    </citation>
    <scope>NUCLEOTIDE SEQUENCE</scope>
    <source>
        <strain evidence="1">CCFEE 5714</strain>
    </source>
</reference>
<protein>
    <submittedName>
        <fullName evidence="1">Uncharacterized protein</fullName>
    </submittedName>
</protein>
<name>A0ACC3N763_9PEZI</name>
<proteinExistence type="predicted"/>
<dbReference type="Proteomes" id="UP001281147">
    <property type="component" value="Unassembled WGS sequence"/>
</dbReference>
<comment type="caution">
    <text evidence="1">The sequence shown here is derived from an EMBL/GenBank/DDBJ whole genome shotgun (WGS) entry which is preliminary data.</text>
</comment>
<accession>A0ACC3N763</accession>